<dbReference type="Proteomes" id="UP000029868">
    <property type="component" value="Unassembled WGS sequence"/>
</dbReference>
<organism evidence="5 6">
    <name type="scientific">Colwellia psychrerythraea</name>
    <name type="common">Vibrio psychroerythus</name>
    <dbReference type="NCBI Taxonomy" id="28229"/>
    <lineage>
        <taxon>Bacteria</taxon>
        <taxon>Pseudomonadati</taxon>
        <taxon>Pseudomonadota</taxon>
        <taxon>Gammaproteobacteria</taxon>
        <taxon>Alteromonadales</taxon>
        <taxon>Colwelliaceae</taxon>
        <taxon>Colwellia</taxon>
    </lineage>
</organism>
<dbReference type="CDD" id="cd09078">
    <property type="entry name" value="nSMase"/>
    <property type="match status" value="1"/>
</dbReference>
<accession>A0A099KVM1</accession>
<dbReference type="Pfam" id="PF03372">
    <property type="entry name" value="Exo_endo_phos"/>
    <property type="match status" value="1"/>
</dbReference>
<keyword evidence="1 3" id="KW-0732">Signal</keyword>
<feature type="domain" description="Endonuclease/exonuclease/phosphatase" evidence="4">
    <location>
        <begin position="185"/>
        <end position="437"/>
    </location>
</feature>
<evidence type="ECO:0000256" key="3">
    <source>
        <dbReference type="SAM" id="SignalP"/>
    </source>
</evidence>
<evidence type="ECO:0000313" key="5">
    <source>
        <dbReference type="EMBL" id="KGJ93917.1"/>
    </source>
</evidence>
<feature type="chain" id="PRO_5001957621" evidence="3">
    <location>
        <begin position="24"/>
        <end position="445"/>
    </location>
</feature>
<keyword evidence="2 5" id="KW-0378">Hydrolase</keyword>
<dbReference type="EMBL" id="JQEC01000021">
    <property type="protein sequence ID" value="KGJ93917.1"/>
    <property type="molecule type" value="Genomic_DNA"/>
</dbReference>
<evidence type="ECO:0000313" key="6">
    <source>
        <dbReference type="Proteomes" id="UP000029868"/>
    </source>
</evidence>
<dbReference type="PANTHER" id="PTHR16320">
    <property type="entry name" value="SPHINGOMYELINASE FAMILY MEMBER"/>
    <property type="match status" value="1"/>
</dbReference>
<dbReference type="GO" id="GO:0004767">
    <property type="term" value="F:sphingomyelin phosphodiesterase activity"/>
    <property type="evidence" value="ECO:0007669"/>
    <property type="project" value="UniProtKB-EC"/>
</dbReference>
<reference evidence="5 6" key="1">
    <citation type="submission" date="2014-08" db="EMBL/GenBank/DDBJ databases">
        <title>Genomic and Phenotypic Diversity of Colwellia psychrerythraea strains from Disparate Marine Basins.</title>
        <authorList>
            <person name="Techtmann S.M."/>
            <person name="Stelling S.C."/>
            <person name="Utturkar S.M."/>
            <person name="Alshibli N."/>
            <person name="Harris A."/>
            <person name="Brown S.D."/>
            <person name="Hazen T.C."/>
        </authorList>
    </citation>
    <scope>NUCLEOTIDE SEQUENCE [LARGE SCALE GENOMIC DNA]</scope>
    <source>
        <strain evidence="5 6">GAB14E</strain>
    </source>
</reference>
<evidence type="ECO:0000259" key="4">
    <source>
        <dbReference type="Pfam" id="PF03372"/>
    </source>
</evidence>
<protein>
    <submittedName>
        <fullName evidence="5">Sphingomyelin phosphodiesterase</fullName>
        <ecNumber evidence="5">3.1.4.12</ecNumber>
    </submittedName>
</protein>
<sequence length="445" mass="50946">MNLRTNVLTTACFSFVISATALADSDIYLTNNSNQTMSIEVKHSGTDLLEETEEWQQHVQSLKPWETKMVLSFNRWEGIKSGDTYQFETVVTNDNGESLSLFQQVKGYWYKSTLDHSASTNDLTLEWKNDREIYRHKSRYNTNSNNTEIAFKANKTKRYDDIHYTITPEKVDEQPVVDADTIKVMTYNVWALPVIAKHIDDRLQELPNHLKGYDVLMLQEVFAAGRDAFLRELAKEYPYQTKMLNSPGVNIYDGGVIIVSRYPIVNEGQYVYPDCTGTDCFADKGLNYAEVIKNGKAYHLLATHTASFDTDTARDYRQRQFRQMRNFVLAKNIPLTDTVIYGGDFNVNKRKFPTDYAQLFANLSADEPVYAGYTESTFDPRINTFAGTALSGGENIEYLDYIVVSNEFAKRSENINTVKVPRSTVAGLWKHWNLSDHFPVKAVIR</sequence>
<dbReference type="AlphaFoldDB" id="A0A099KVM1"/>
<feature type="signal peptide" evidence="3">
    <location>
        <begin position="1"/>
        <end position="23"/>
    </location>
</feature>
<evidence type="ECO:0000256" key="2">
    <source>
        <dbReference type="ARBA" id="ARBA00022801"/>
    </source>
</evidence>
<dbReference type="EC" id="3.1.4.12" evidence="5"/>
<dbReference type="RefSeq" id="WP_033082131.1">
    <property type="nucleotide sequence ID" value="NZ_JQEC01000021.1"/>
</dbReference>
<dbReference type="SUPFAM" id="SSF56219">
    <property type="entry name" value="DNase I-like"/>
    <property type="match status" value="1"/>
</dbReference>
<name>A0A099KVM1_COLPS</name>
<dbReference type="PANTHER" id="PTHR16320:SF23">
    <property type="entry name" value="SPHINGOMYELINASE C 1"/>
    <property type="match status" value="1"/>
</dbReference>
<dbReference type="OrthoDB" id="338539at2"/>
<proteinExistence type="predicted"/>
<dbReference type="InterPro" id="IPR038772">
    <property type="entry name" value="Sph/SMPD2-like"/>
</dbReference>
<dbReference type="GO" id="GO:0005576">
    <property type="term" value="C:extracellular region"/>
    <property type="evidence" value="ECO:0007669"/>
    <property type="project" value="InterPro"/>
</dbReference>
<dbReference type="PATRIC" id="fig|28229.3.peg.2093"/>
<dbReference type="InterPro" id="IPR017766">
    <property type="entry name" value="Sphingomyelinase/PLipase_C"/>
</dbReference>
<comment type="caution">
    <text evidence="5">The sequence shown here is derived from an EMBL/GenBank/DDBJ whole genome shotgun (WGS) entry which is preliminary data.</text>
</comment>
<dbReference type="InterPro" id="IPR005135">
    <property type="entry name" value="Endo/exonuclease/phosphatase"/>
</dbReference>
<dbReference type="InterPro" id="IPR036691">
    <property type="entry name" value="Endo/exonu/phosph_ase_sf"/>
</dbReference>
<dbReference type="Gene3D" id="3.60.10.10">
    <property type="entry name" value="Endonuclease/exonuclease/phosphatase"/>
    <property type="match status" value="1"/>
</dbReference>
<gene>
    <name evidence="5" type="ORF">GAB14E_2472</name>
</gene>
<evidence type="ECO:0000256" key="1">
    <source>
        <dbReference type="ARBA" id="ARBA00022729"/>
    </source>
</evidence>